<dbReference type="PANTHER" id="PTHR30399:SF1">
    <property type="entry name" value="UTP PYROPHOSPHATASE"/>
    <property type="match status" value="1"/>
</dbReference>
<sequence length="269" mass="29869">MRFTGPVNRSSAGRSAKTSPDRSRIILSNASSDFAPDGPHIWIGDTPWPVRIVAHARARRYRLILDAARGELRLTLPRRSSTARAIKWASEQQEWLREQAGKAAAPVLVGPGAAVPVFGIARRVDWEAKAPRIVRLDADRLGVGGPAETVGRRIERWLKAEARALLDRESRAIAASAGLRVGRVGVGDPRSRWGSCTANGDLRYSWRLVMAPDHVRRATVAHEVAHLRHMDHGADFHALVDRLHDGDVGAARQWLRREGRALHRYRFTA</sequence>
<feature type="compositionally biased region" description="Polar residues" evidence="1">
    <location>
        <begin position="7"/>
        <end position="18"/>
    </location>
</feature>
<comment type="caution">
    <text evidence="3">The sequence shown here is derived from an EMBL/GenBank/DDBJ whole genome shotgun (WGS) entry which is preliminary data.</text>
</comment>
<organism evidence="3 4">
    <name type="scientific">Sphingopyxis jiangsuensis</name>
    <dbReference type="NCBI Taxonomy" id="2871171"/>
    <lineage>
        <taxon>Bacteria</taxon>
        <taxon>Pseudomonadati</taxon>
        <taxon>Pseudomonadota</taxon>
        <taxon>Alphaproteobacteria</taxon>
        <taxon>Sphingomonadales</taxon>
        <taxon>Sphingomonadaceae</taxon>
        <taxon>Sphingopyxis</taxon>
    </lineage>
</organism>
<name>A0ABS7MEM5_9SPHN</name>
<accession>A0ABS7MEM5</accession>
<dbReference type="InterPro" id="IPR053136">
    <property type="entry name" value="UTP_pyrophosphatase-like"/>
</dbReference>
<reference evidence="3" key="1">
    <citation type="submission" date="2021-08" db="EMBL/GenBank/DDBJ databases">
        <title>Sphingopyxis panaciterrulae sp. nov., isolated from the surface water of the Yellow Sea.</title>
        <authorList>
            <person name="Gao Z."/>
            <person name="Zhang D."/>
            <person name="Zhang A."/>
        </authorList>
    </citation>
    <scope>NUCLEOTIDE SEQUENCE</scope>
    <source>
        <strain evidence="3">XHP0097</strain>
    </source>
</reference>
<dbReference type="CDD" id="cd07344">
    <property type="entry name" value="M48_yhfN_like"/>
    <property type="match status" value="1"/>
</dbReference>
<dbReference type="Gene3D" id="3.30.2010.10">
    <property type="entry name" value="Metalloproteases ('zincins'), catalytic domain"/>
    <property type="match status" value="1"/>
</dbReference>
<evidence type="ECO:0000313" key="3">
    <source>
        <dbReference type="EMBL" id="MBY4637475.1"/>
    </source>
</evidence>
<dbReference type="InterPro" id="IPR002725">
    <property type="entry name" value="YgjP-like_metallopeptidase"/>
</dbReference>
<feature type="domain" description="YgjP-like metallopeptidase" evidence="2">
    <location>
        <begin position="64"/>
        <end position="257"/>
    </location>
</feature>
<gene>
    <name evidence="3" type="ORF">K5P26_10015</name>
</gene>
<protein>
    <submittedName>
        <fullName evidence="3">M48 family metallopeptidase</fullName>
    </submittedName>
</protein>
<proteinExistence type="predicted"/>
<evidence type="ECO:0000313" key="4">
    <source>
        <dbReference type="Proteomes" id="UP001166571"/>
    </source>
</evidence>
<dbReference type="EMBL" id="JAILXK010000002">
    <property type="protein sequence ID" value="MBY4637475.1"/>
    <property type="molecule type" value="Genomic_DNA"/>
</dbReference>
<dbReference type="Proteomes" id="UP001166571">
    <property type="component" value="Unassembled WGS sequence"/>
</dbReference>
<evidence type="ECO:0000259" key="2">
    <source>
        <dbReference type="Pfam" id="PF01863"/>
    </source>
</evidence>
<dbReference type="PANTHER" id="PTHR30399">
    <property type="entry name" value="UNCHARACTERIZED PROTEIN YGJP"/>
    <property type="match status" value="1"/>
</dbReference>
<keyword evidence="4" id="KW-1185">Reference proteome</keyword>
<evidence type="ECO:0000256" key="1">
    <source>
        <dbReference type="SAM" id="MobiDB-lite"/>
    </source>
</evidence>
<dbReference type="Pfam" id="PF01863">
    <property type="entry name" value="YgjP-like"/>
    <property type="match status" value="1"/>
</dbReference>
<feature type="region of interest" description="Disordered" evidence="1">
    <location>
        <begin position="1"/>
        <end position="22"/>
    </location>
</feature>